<accession>A0AA87Y0M7</accession>
<feature type="region of interest" description="Disordered" evidence="4">
    <location>
        <begin position="1"/>
        <end position="29"/>
    </location>
</feature>
<evidence type="ECO:0000259" key="5">
    <source>
        <dbReference type="Pfam" id="PF00384"/>
    </source>
</evidence>
<dbReference type="AlphaFoldDB" id="A0AA87Y0M7"/>
<dbReference type="SUPFAM" id="SSF50692">
    <property type="entry name" value="ADC-like"/>
    <property type="match status" value="1"/>
</dbReference>
<protein>
    <submittedName>
        <fullName evidence="6">Molybdopterin oxidoreductase</fullName>
    </submittedName>
</protein>
<feature type="compositionally biased region" description="Basic and acidic residues" evidence="4">
    <location>
        <begin position="13"/>
        <end position="29"/>
    </location>
</feature>
<reference evidence="6" key="2">
    <citation type="submission" date="2022-12" db="EMBL/GenBank/DDBJ databases">
        <authorList>
            <person name="Sun Q."/>
            <person name="Kim S."/>
        </authorList>
    </citation>
    <scope>NUCLEOTIDE SEQUENCE</scope>
    <source>
        <strain evidence="6">KCTC 12343</strain>
    </source>
</reference>
<comment type="caution">
    <text evidence="6">The sequence shown here is derived from an EMBL/GenBank/DDBJ whole genome shotgun (WGS) entry which is preliminary data.</text>
</comment>
<dbReference type="NCBIfam" id="TIGR01701">
    <property type="entry name" value="Fdhalpha-like"/>
    <property type="match status" value="1"/>
</dbReference>
<keyword evidence="2" id="KW-0408">Iron</keyword>
<dbReference type="Gene3D" id="3.40.228.10">
    <property type="entry name" value="Dimethylsulfoxide Reductase, domain 2"/>
    <property type="match status" value="1"/>
</dbReference>
<dbReference type="SUPFAM" id="SSF53706">
    <property type="entry name" value="Formate dehydrogenase/DMSO reductase, domains 1-3"/>
    <property type="match status" value="1"/>
</dbReference>
<evidence type="ECO:0000256" key="4">
    <source>
        <dbReference type="SAM" id="MobiDB-lite"/>
    </source>
</evidence>
<evidence type="ECO:0000256" key="2">
    <source>
        <dbReference type="ARBA" id="ARBA00023004"/>
    </source>
</evidence>
<keyword evidence="1" id="KW-0479">Metal-binding</keyword>
<dbReference type="InterPro" id="IPR009010">
    <property type="entry name" value="Asp_de-COase-like_dom_sf"/>
</dbReference>
<dbReference type="InterPro" id="IPR006656">
    <property type="entry name" value="Mopterin_OxRdtase"/>
</dbReference>
<evidence type="ECO:0000313" key="6">
    <source>
        <dbReference type="EMBL" id="GGY59674.1"/>
    </source>
</evidence>
<dbReference type="Gene3D" id="3.40.50.740">
    <property type="match status" value="1"/>
</dbReference>
<proteinExistence type="predicted"/>
<dbReference type="PANTHER" id="PTHR43105">
    <property type="entry name" value="RESPIRATORY NITRATE REDUCTASE"/>
    <property type="match status" value="1"/>
</dbReference>
<evidence type="ECO:0000256" key="1">
    <source>
        <dbReference type="ARBA" id="ARBA00022723"/>
    </source>
</evidence>
<dbReference type="GO" id="GO:0030151">
    <property type="term" value="F:molybdenum ion binding"/>
    <property type="evidence" value="ECO:0007669"/>
    <property type="project" value="InterPro"/>
</dbReference>
<dbReference type="InterPro" id="IPR050123">
    <property type="entry name" value="Prok_molybdopt-oxidoreductase"/>
</dbReference>
<dbReference type="PANTHER" id="PTHR43105:SF4">
    <property type="entry name" value="PROTEIN YDEP"/>
    <property type="match status" value="1"/>
</dbReference>
<gene>
    <name evidence="6" type="ORF">GCM10007387_47730</name>
</gene>
<dbReference type="Proteomes" id="UP000628442">
    <property type="component" value="Unassembled WGS sequence"/>
</dbReference>
<feature type="domain" description="Molybdopterin oxidoreductase" evidence="5">
    <location>
        <begin position="147"/>
        <end position="514"/>
    </location>
</feature>
<dbReference type="CDD" id="cd02767">
    <property type="entry name" value="MopB_ydeP"/>
    <property type="match status" value="1"/>
</dbReference>
<name>A0AA87Y0M7_9BURK</name>
<dbReference type="GO" id="GO:0008863">
    <property type="term" value="F:formate dehydrogenase (NAD+) activity"/>
    <property type="evidence" value="ECO:0007669"/>
    <property type="project" value="InterPro"/>
</dbReference>
<dbReference type="GO" id="GO:0051539">
    <property type="term" value="F:4 iron, 4 sulfur cluster binding"/>
    <property type="evidence" value="ECO:0007669"/>
    <property type="project" value="InterPro"/>
</dbReference>
<evidence type="ECO:0000256" key="3">
    <source>
        <dbReference type="ARBA" id="ARBA00023014"/>
    </source>
</evidence>
<dbReference type="InterPro" id="IPR010046">
    <property type="entry name" value="Mopterin_OxRdtse_a_bac"/>
</dbReference>
<dbReference type="Pfam" id="PF00384">
    <property type="entry name" value="Molybdopterin"/>
    <property type="match status" value="1"/>
</dbReference>
<organism evidence="6 7">
    <name type="scientific">Pseudoduganella albidiflava</name>
    <dbReference type="NCBI Taxonomy" id="321983"/>
    <lineage>
        <taxon>Bacteria</taxon>
        <taxon>Pseudomonadati</taxon>
        <taxon>Pseudomonadota</taxon>
        <taxon>Betaproteobacteria</taxon>
        <taxon>Burkholderiales</taxon>
        <taxon>Oxalobacteraceae</taxon>
        <taxon>Telluria group</taxon>
        <taxon>Pseudoduganella</taxon>
    </lineage>
</organism>
<dbReference type="GO" id="GO:0016020">
    <property type="term" value="C:membrane"/>
    <property type="evidence" value="ECO:0007669"/>
    <property type="project" value="TreeGrafter"/>
</dbReference>
<reference evidence="6" key="1">
    <citation type="journal article" date="2014" name="Int. J. Syst. Evol. Microbiol.">
        <title>Complete genome sequence of Corynebacterium casei LMG S-19264T (=DSM 44701T), isolated from a smear-ripened cheese.</title>
        <authorList>
            <consortium name="US DOE Joint Genome Institute (JGI-PGF)"/>
            <person name="Walter F."/>
            <person name="Albersmeier A."/>
            <person name="Kalinowski J."/>
            <person name="Ruckert C."/>
        </authorList>
    </citation>
    <scope>NUCLEOTIDE SEQUENCE</scope>
    <source>
        <strain evidence="6">KCTC 12343</strain>
    </source>
</reference>
<evidence type="ECO:0000313" key="7">
    <source>
        <dbReference type="Proteomes" id="UP000628442"/>
    </source>
</evidence>
<keyword evidence="3" id="KW-0411">Iron-sulfur</keyword>
<dbReference type="InterPro" id="IPR041953">
    <property type="entry name" value="YdeP_MopB"/>
</dbReference>
<dbReference type="EMBL" id="BMWV01000013">
    <property type="protein sequence ID" value="GGY59674.1"/>
    <property type="molecule type" value="Genomic_DNA"/>
</dbReference>
<dbReference type="PIRSF" id="PIRSF000144">
    <property type="entry name" value="CbbBc"/>
    <property type="match status" value="1"/>
</dbReference>
<sequence length="807" mass="86606">MTKFIPIVPQVSRPDDNKPGNIEPHQDKPYRIAQRIAQRITQQRIEPYNKPAGGFGSLHGTAKALIGNPGAQALATLPRLNQPRGVDCPGCAYPDSPDSKSVDFCEQGAWAIAHESGKARATPSFFAANTVTALRTLEHVELEAAGRLTAPLLYDAASDTYREIGWDAAFALAGAELRVLGDPDRAAFYTSGRSSNEAAFAYQLFARAFGTNNLPDSSNLCHESSGQALTASIGVGKSTVTRADFAHAQLIMSFGHNPGSNHPRMLADLREAKKRGCRIIVFNPLRERGLEAFADPQSPGELLGGTGTQLADAYYRVRIGGDLAAITGIAKAVVERGGVDREFIDAHTDGFAAFRDLVSGQPWPDIEDASGLTRAQMEEAAGFYIASPATIAAWCMGLTQNEFAIETIQTLVNLMLLRGNVGKPGAGLMPVRGHSNVQGDRTVGITSRPKPAWLAGLQRVFGFTPPAAPGRDAIGTIDGLLDGSVQAFVALGGNFAVAAPDTPRVLDALSRTRLTVHIATKLNRTHLYPGRTGLLLPCLGRTELDVQPSGPQFVSVEDTASMVHASMGTNRPAGELLRSEPYIVSQLARHALTDSPIDWDTIGTDYDATRTLIERVADGAVDGFAGYNERIRHDKGFHLPNSAGRREWHTAVHKARFVAHALPRDTAMARARAQYGDRVLCLATIRAHRQYNTTVYRDPKGEVDRYRGVHGTRHLLFVGNGTLARLGFADGDMVRVRAASPDGIERHVDGIRLVAAGQAGDDVFGYFPELTPLLSPALVARGANTPAFKQIPVLLERAGVAVQASQG</sequence>